<dbReference type="InterPro" id="IPR036291">
    <property type="entry name" value="NAD(P)-bd_dom_sf"/>
</dbReference>
<comment type="similarity">
    <text evidence="2">Belongs to the NAD(P)-dependent epimerase/dehydratase family.</text>
</comment>
<dbReference type="RefSeq" id="WP_066530969.1">
    <property type="nucleotide sequence ID" value="NZ_JBHSFZ010000004.1"/>
</dbReference>
<name>A0ABV9EUL8_9SPHN</name>
<reference evidence="5" key="1">
    <citation type="journal article" date="2019" name="Int. J. Syst. Evol. Microbiol.">
        <title>The Global Catalogue of Microorganisms (GCM) 10K type strain sequencing project: providing services to taxonomists for standard genome sequencing and annotation.</title>
        <authorList>
            <consortium name="The Broad Institute Genomics Platform"/>
            <consortium name="The Broad Institute Genome Sequencing Center for Infectious Disease"/>
            <person name="Wu L."/>
            <person name="Ma J."/>
        </authorList>
    </citation>
    <scope>NUCLEOTIDE SEQUENCE [LARGE SCALE GENOMIC DNA]</scope>
    <source>
        <strain evidence="5">NBRC 103632</strain>
    </source>
</reference>
<proteinExistence type="inferred from homology"/>
<comment type="pathway">
    <text evidence="1">Bacterial outer membrane biogenesis; LPS O-antigen biosynthesis.</text>
</comment>
<evidence type="ECO:0000259" key="3">
    <source>
        <dbReference type="Pfam" id="PF01370"/>
    </source>
</evidence>
<evidence type="ECO:0000313" key="4">
    <source>
        <dbReference type="EMBL" id="MFC4593127.1"/>
    </source>
</evidence>
<evidence type="ECO:0000313" key="5">
    <source>
        <dbReference type="Proteomes" id="UP001595957"/>
    </source>
</evidence>
<dbReference type="Gene3D" id="3.40.50.720">
    <property type="entry name" value="NAD(P)-binding Rossmann-like Domain"/>
    <property type="match status" value="1"/>
</dbReference>
<sequence length="319" mass="33808">MTAPLPLEGCKILITGPAGQIAFPLARALADKNEVWGIARFSDAAQRREVELAGIRTLAIDLGQPDFSGLPSNFTHLLHLAATVQGEDYDGAISVNAEGTGLLLSHCRTVEAALIMSTVSVYRPHPDPCHAYREDDPLGDAMLPGMAAYSVAKIAQESVARYCAREFNIPITIARMGASYGPRGGLPTLVAQTVSQGRPWTTRSDPCPYNPIHDDDLFAQLPSLLAAASTPATIVNWAGDEMVSVQQMAAFAGELLGMPARIEITPAPGAQPGSGVDNARRLAITGPCRVGWRDGLRRVLAQLYPGRAPTKNAPLPPGS</sequence>
<accession>A0ABV9EUL8</accession>
<protein>
    <submittedName>
        <fullName evidence="4">NAD-dependent epimerase/dehydratase family protein</fullName>
    </submittedName>
</protein>
<organism evidence="4 5">
    <name type="scientific">Sphingobium tyrosinilyticum</name>
    <dbReference type="NCBI Taxonomy" id="2715436"/>
    <lineage>
        <taxon>Bacteria</taxon>
        <taxon>Pseudomonadati</taxon>
        <taxon>Pseudomonadota</taxon>
        <taxon>Alphaproteobacteria</taxon>
        <taxon>Sphingomonadales</taxon>
        <taxon>Sphingomonadaceae</taxon>
        <taxon>Sphingobium</taxon>
    </lineage>
</organism>
<dbReference type="PANTHER" id="PTHR43000">
    <property type="entry name" value="DTDP-D-GLUCOSE 4,6-DEHYDRATASE-RELATED"/>
    <property type="match status" value="1"/>
</dbReference>
<comment type="caution">
    <text evidence="4">The sequence shown here is derived from an EMBL/GenBank/DDBJ whole genome shotgun (WGS) entry which is preliminary data.</text>
</comment>
<dbReference type="InterPro" id="IPR001509">
    <property type="entry name" value="Epimerase_deHydtase"/>
</dbReference>
<dbReference type="Pfam" id="PF01370">
    <property type="entry name" value="Epimerase"/>
    <property type="match status" value="1"/>
</dbReference>
<dbReference type="Proteomes" id="UP001595957">
    <property type="component" value="Unassembled WGS sequence"/>
</dbReference>
<evidence type="ECO:0000256" key="2">
    <source>
        <dbReference type="ARBA" id="ARBA00007637"/>
    </source>
</evidence>
<feature type="domain" description="NAD-dependent epimerase/dehydratase" evidence="3">
    <location>
        <begin position="12"/>
        <end position="183"/>
    </location>
</feature>
<keyword evidence="5" id="KW-1185">Reference proteome</keyword>
<dbReference type="EMBL" id="JBHSFZ010000004">
    <property type="protein sequence ID" value="MFC4593127.1"/>
    <property type="molecule type" value="Genomic_DNA"/>
</dbReference>
<dbReference type="SUPFAM" id="SSF51735">
    <property type="entry name" value="NAD(P)-binding Rossmann-fold domains"/>
    <property type="match status" value="1"/>
</dbReference>
<evidence type="ECO:0000256" key="1">
    <source>
        <dbReference type="ARBA" id="ARBA00005125"/>
    </source>
</evidence>
<gene>
    <name evidence="4" type="ORF">ACFO3E_02810</name>
</gene>